<proteinExistence type="predicted"/>
<reference evidence="2" key="3">
    <citation type="submission" date="2015-02" db="UniProtKB">
        <authorList>
            <consortium name="EnsemblProtists"/>
        </authorList>
    </citation>
    <scope>IDENTIFICATION</scope>
    <source>
        <strain evidence="2">DAOM BR144</strain>
    </source>
</reference>
<evidence type="ECO:0000313" key="3">
    <source>
        <dbReference type="Proteomes" id="UP000019132"/>
    </source>
</evidence>
<dbReference type="EnsemblProtists" id="PYU1_T010123">
    <property type="protein sequence ID" value="PYU1_T010123"/>
    <property type="gene ID" value="PYU1_G010103"/>
</dbReference>
<sequence>MDDGKRSAISRAMLASKSTYLDEDEADRRDKFDATVVGGPLSPSYRDGVRVSMDWDDAVDRSGMTEMCQYVQHLEAESRDLQDQLHFLKEQDAKQRVQLAAAASRIEMLQRSLQQALDASESHREEKDAALQQQSIERERIVSLAALMEEAQKKYEDAERARQHAIFKLSALQASVAEANTHKIIGIPSTPASTSSSTTQAISYDSDLSLSFGERIEKYKRELELLRQTLELKDEQANEKQRIAVDLALRSAREERMTLVDKLRLECDLRLSEWRHAETVRAKEIQAAMDEDRYSIRLEMRHALQRAQIEQRVSYLQAQAALSSSYSSSALTPNYSRHHQYGESDFSFGTLDEVLVRMQLEQLRTRRLEALKKVLLIRQAKVAQQAKDLVCRWRIQTTHARILKLNAVLHMHRIVSHIGLRTKRSFFNDWNAQTRLLHVHEYQNQALSCWNRMLAVERISHVIRQRTVKRIALLFHRCVHQDGYTCKG</sequence>
<reference evidence="3" key="1">
    <citation type="journal article" date="2010" name="Genome Biol.">
        <title>Genome sequence of the necrotrophic plant pathogen Pythium ultimum reveals original pathogenicity mechanisms and effector repertoire.</title>
        <authorList>
            <person name="Levesque C.A."/>
            <person name="Brouwer H."/>
            <person name="Cano L."/>
            <person name="Hamilton J.P."/>
            <person name="Holt C."/>
            <person name="Huitema E."/>
            <person name="Raffaele S."/>
            <person name="Robideau G.P."/>
            <person name="Thines M."/>
            <person name="Win J."/>
            <person name="Zerillo M.M."/>
            <person name="Beakes G.W."/>
            <person name="Boore J.L."/>
            <person name="Busam D."/>
            <person name="Dumas B."/>
            <person name="Ferriera S."/>
            <person name="Fuerstenberg S.I."/>
            <person name="Gachon C.M."/>
            <person name="Gaulin E."/>
            <person name="Govers F."/>
            <person name="Grenville-Briggs L."/>
            <person name="Horner N."/>
            <person name="Hostetler J."/>
            <person name="Jiang R.H."/>
            <person name="Johnson J."/>
            <person name="Krajaejun T."/>
            <person name="Lin H."/>
            <person name="Meijer H.J."/>
            <person name="Moore B."/>
            <person name="Morris P."/>
            <person name="Phuntmart V."/>
            <person name="Puiu D."/>
            <person name="Shetty J."/>
            <person name="Stajich J.E."/>
            <person name="Tripathy S."/>
            <person name="Wawra S."/>
            <person name="van West P."/>
            <person name="Whitty B.R."/>
            <person name="Coutinho P.M."/>
            <person name="Henrissat B."/>
            <person name="Martin F."/>
            <person name="Thomas P.D."/>
            <person name="Tyler B.M."/>
            <person name="De Vries R.P."/>
            <person name="Kamoun S."/>
            <person name="Yandell M."/>
            <person name="Tisserat N."/>
            <person name="Buell C.R."/>
        </authorList>
    </citation>
    <scope>NUCLEOTIDE SEQUENCE</scope>
    <source>
        <strain evidence="3">DAOM:BR144</strain>
    </source>
</reference>
<protein>
    <submittedName>
        <fullName evidence="2">Uncharacterized protein</fullName>
    </submittedName>
</protein>
<dbReference type="EMBL" id="GL376623">
    <property type="status" value="NOT_ANNOTATED_CDS"/>
    <property type="molecule type" value="Genomic_DNA"/>
</dbReference>
<dbReference type="AlphaFoldDB" id="K3WYS4"/>
<dbReference type="InParanoid" id="K3WYS4"/>
<name>K3WYS4_GLOUD</name>
<dbReference type="OMA" id="QALSCWN"/>
<organism evidence="2 3">
    <name type="scientific">Globisporangium ultimum (strain ATCC 200006 / CBS 805.95 / DAOM BR144)</name>
    <name type="common">Pythium ultimum</name>
    <dbReference type="NCBI Taxonomy" id="431595"/>
    <lineage>
        <taxon>Eukaryota</taxon>
        <taxon>Sar</taxon>
        <taxon>Stramenopiles</taxon>
        <taxon>Oomycota</taxon>
        <taxon>Peronosporomycetes</taxon>
        <taxon>Pythiales</taxon>
        <taxon>Pythiaceae</taxon>
        <taxon>Globisporangium</taxon>
    </lineage>
</organism>
<feature type="coiled-coil region" evidence="1">
    <location>
        <begin position="71"/>
        <end position="168"/>
    </location>
</feature>
<evidence type="ECO:0000313" key="2">
    <source>
        <dbReference type="EnsemblProtists" id="PYU1_T010123"/>
    </source>
</evidence>
<dbReference type="Proteomes" id="UP000019132">
    <property type="component" value="Unassembled WGS sequence"/>
</dbReference>
<dbReference type="VEuPathDB" id="FungiDB:PYU1_G010103"/>
<keyword evidence="3" id="KW-1185">Reference proteome</keyword>
<dbReference type="eggNOG" id="ENOG502S5UR">
    <property type="taxonomic scope" value="Eukaryota"/>
</dbReference>
<keyword evidence="1" id="KW-0175">Coiled coil</keyword>
<dbReference type="HOGENOM" id="CLU_039575_0_0_1"/>
<reference evidence="3" key="2">
    <citation type="submission" date="2010-04" db="EMBL/GenBank/DDBJ databases">
        <authorList>
            <person name="Buell R."/>
            <person name="Hamilton J."/>
            <person name="Hostetler J."/>
        </authorList>
    </citation>
    <scope>NUCLEOTIDE SEQUENCE [LARGE SCALE GENOMIC DNA]</scope>
    <source>
        <strain evidence="3">DAOM:BR144</strain>
    </source>
</reference>
<evidence type="ECO:0000256" key="1">
    <source>
        <dbReference type="SAM" id="Coils"/>
    </source>
</evidence>
<accession>K3WYS4</accession>